<name>A0A4S8LM67_DENBC</name>
<gene>
    <name evidence="1" type="ORF">K435DRAFT_760455</name>
</gene>
<evidence type="ECO:0008006" key="3">
    <source>
        <dbReference type="Google" id="ProtNLM"/>
    </source>
</evidence>
<accession>A0A4S8LM67</accession>
<organism evidence="1 2">
    <name type="scientific">Dendrothele bispora (strain CBS 962.96)</name>
    <dbReference type="NCBI Taxonomy" id="1314807"/>
    <lineage>
        <taxon>Eukaryota</taxon>
        <taxon>Fungi</taxon>
        <taxon>Dikarya</taxon>
        <taxon>Basidiomycota</taxon>
        <taxon>Agaricomycotina</taxon>
        <taxon>Agaricomycetes</taxon>
        <taxon>Agaricomycetidae</taxon>
        <taxon>Agaricales</taxon>
        <taxon>Agaricales incertae sedis</taxon>
        <taxon>Dendrothele</taxon>
    </lineage>
</organism>
<dbReference type="OrthoDB" id="2977329at2759"/>
<keyword evidence="2" id="KW-1185">Reference proteome</keyword>
<protein>
    <recommendedName>
        <fullName evidence="3">F-box domain-containing protein</fullName>
    </recommendedName>
</protein>
<reference evidence="1 2" key="1">
    <citation type="journal article" date="2019" name="Nat. Ecol. Evol.">
        <title>Megaphylogeny resolves global patterns of mushroom evolution.</title>
        <authorList>
            <person name="Varga T."/>
            <person name="Krizsan K."/>
            <person name="Foldi C."/>
            <person name="Dima B."/>
            <person name="Sanchez-Garcia M."/>
            <person name="Sanchez-Ramirez S."/>
            <person name="Szollosi G.J."/>
            <person name="Szarkandi J.G."/>
            <person name="Papp V."/>
            <person name="Albert L."/>
            <person name="Andreopoulos W."/>
            <person name="Angelini C."/>
            <person name="Antonin V."/>
            <person name="Barry K.W."/>
            <person name="Bougher N.L."/>
            <person name="Buchanan P."/>
            <person name="Buyck B."/>
            <person name="Bense V."/>
            <person name="Catcheside P."/>
            <person name="Chovatia M."/>
            <person name="Cooper J."/>
            <person name="Damon W."/>
            <person name="Desjardin D."/>
            <person name="Finy P."/>
            <person name="Geml J."/>
            <person name="Haridas S."/>
            <person name="Hughes K."/>
            <person name="Justo A."/>
            <person name="Karasinski D."/>
            <person name="Kautmanova I."/>
            <person name="Kiss B."/>
            <person name="Kocsube S."/>
            <person name="Kotiranta H."/>
            <person name="LaButti K.M."/>
            <person name="Lechner B.E."/>
            <person name="Liimatainen K."/>
            <person name="Lipzen A."/>
            <person name="Lukacs Z."/>
            <person name="Mihaltcheva S."/>
            <person name="Morgado L.N."/>
            <person name="Niskanen T."/>
            <person name="Noordeloos M.E."/>
            <person name="Ohm R.A."/>
            <person name="Ortiz-Santana B."/>
            <person name="Ovrebo C."/>
            <person name="Racz N."/>
            <person name="Riley R."/>
            <person name="Savchenko A."/>
            <person name="Shiryaev A."/>
            <person name="Soop K."/>
            <person name="Spirin V."/>
            <person name="Szebenyi C."/>
            <person name="Tomsovsky M."/>
            <person name="Tulloss R.E."/>
            <person name="Uehling J."/>
            <person name="Grigoriev I.V."/>
            <person name="Vagvolgyi C."/>
            <person name="Papp T."/>
            <person name="Martin F.M."/>
            <person name="Miettinen O."/>
            <person name="Hibbett D.S."/>
            <person name="Nagy L.G."/>
        </authorList>
    </citation>
    <scope>NUCLEOTIDE SEQUENCE [LARGE SCALE GENOMIC DNA]</scope>
    <source>
        <strain evidence="1 2">CBS 962.96</strain>
    </source>
</reference>
<sequence>MSSTPSCPELQPDIVNLIIDELHDSRPDLKTCALVCRSWVSQSRFHLFSRILLNQNNVFPFLALCASPHSTIPLARISDFIMATNLYIKGEPEDKQFQGSPAFDQFLTWRSPHDGKSIADVFRHLRILSLDWIGWRPLSETARSMLHSAFQTVTELRMRNVIFETGDEFREFLSSLICLERLYLDGVSLRAPGQASTMQSNVFSPHFHTIDMKNLSPDHSGRVIHAMTPCLPLKNLGIHVSNLSNMNADYSMAVGDLLVSAGPSLESFFFYVPGMLKEGVDWGKHHLNRYVHHLLNFILYYCNTRDSRCKSSACQFH</sequence>
<evidence type="ECO:0000313" key="2">
    <source>
        <dbReference type="Proteomes" id="UP000297245"/>
    </source>
</evidence>
<dbReference type="Proteomes" id="UP000297245">
    <property type="component" value="Unassembled WGS sequence"/>
</dbReference>
<evidence type="ECO:0000313" key="1">
    <source>
        <dbReference type="EMBL" id="THU90314.1"/>
    </source>
</evidence>
<dbReference type="AlphaFoldDB" id="A0A4S8LM67"/>
<proteinExistence type="predicted"/>
<dbReference type="EMBL" id="ML179338">
    <property type="protein sequence ID" value="THU90314.1"/>
    <property type="molecule type" value="Genomic_DNA"/>
</dbReference>